<sequence length="123" mass="13695">ADAVQGGILPHAELEGSNVMHNDQLKVLIMCETKVDPTMFFNKDIQAVLVDLMSADDQLHISIMSDDDILFRALVKQIQETANHQPGVYFKVLLPCPQCQSAQNEEKDQSAQNKHGITETSNF</sequence>
<dbReference type="Proteomes" id="UP001190700">
    <property type="component" value="Unassembled WGS sequence"/>
</dbReference>
<evidence type="ECO:0000313" key="3">
    <source>
        <dbReference type="Proteomes" id="UP001190700"/>
    </source>
</evidence>
<protein>
    <submittedName>
        <fullName evidence="2">Uncharacterized protein</fullName>
    </submittedName>
</protein>
<proteinExistence type="predicted"/>
<feature type="region of interest" description="Disordered" evidence="1">
    <location>
        <begin position="101"/>
        <end position="123"/>
    </location>
</feature>
<feature type="compositionally biased region" description="Polar residues" evidence="1">
    <location>
        <begin position="110"/>
        <end position="123"/>
    </location>
</feature>
<feature type="non-terminal residue" evidence="2">
    <location>
        <position position="1"/>
    </location>
</feature>
<evidence type="ECO:0000313" key="2">
    <source>
        <dbReference type="EMBL" id="KAK3266401.1"/>
    </source>
</evidence>
<name>A0AAE0KZE4_9CHLO</name>
<dbReference type="AlphaFoldDB" id="A0AAE0KZE4"/>
<keyword evidence="3" id="KW-1185">Reference proteome</keyword>
<accession>A0AAE0KZE4</accession>
<gene>
    <name evidence="2" type="ORF">CYMTET_24972</name>
</gene>
<reference evidence="2 3" key="1">
    <citation type="journal article" date="2015" name="Genome Biol. Evol.">
        <title>Comparative Genomics of a Bacterivorous Green Alga Reveals Evolutionary Causalities and Consequences of Phago-Mixotrophic Mode of Nutrition.</title>
        <authorList>
            <person name="Burns J.A."/>
            <person name="Paasch A."/>
            <person name="Narechania A."/>
            <person name="Kim E."/>
        </authorList>
    </citation>
    <scope>NUCLEOTIDE SEQUENCE [LARGE SCALE GENOMIC DNA]</scope>
    <source>
        <strain evidence="2 3">PLY_AMNH</strain>
    </source>
</reference>
<evidence type="ECO:0000256" key="1">
    <source>
        <dbReference type="SAM" id="MobiDB-lite"/>
    </source>
</evidence>
<comment type="caution">
    <text evidence="2">The sequence shown here is derived from an EMBL/GenBank/DDBJ whole genome shotgun (WGS) entry which is preliminary data.</text>
</comment>
<organism evidence="2 3">
    <name type="scientific">Cymbomonas tetramitiformis</name>
    <dbReference type="NCBI Taxonomy" id="36881"/>
    <lineage>
        <taxon>Eukaryota</taxon>
        <taxon>Viridiplantae</taxon>
        <taxon>Chlorophyta</taxon>
        <taxon>Pyramimonadophyceae</taxon>
        <taxon>Pyramimonadales</taxon>
        <taxon>Pyramimonadaceae</taxon>
        <taxon>Cymbomonas</taxon>
    </lineage>
</organism>
<dbReference type="EMBL" id="LGRX02013134">
    <property type="protein sequence ID" value="KAK3266401.1"/>
    <property type="molecule type" value="Genomic_DNA"/>
</dbReference>